<dbReference type="EMBL" id="CACRSW010000027">
    <property type="protein sequence ID" value="VYT07182.1"/>
    <property type="molecule type" value="Genomic_DNA"/>
</dbReference>
<name>A0A6N2TR43_9FIRM</name>
<evidence type="ECO:0000256" key="9">
    <source>
        <dbReference type="ARBA" id="ARBA00022777"/>
    </source>
</evidence>
<dbReference type="GO" id="GO:0009398">
    <property type="term" value="P:FMN biosynthetic process"/>
    <property type="evidence" value="ECO:0007669"/>
    <property type="project" value="UniProtKB-UniRule"/>
</dbReference>
<comment type="similarity">
    <text evidence="15">Belongs to the ribF family.</text>
</comment>
<dbReference type="GO" id="GO:0005524">
    <property type="term" value="F:ATP binding"/>
    <property type="evidence" value="ECO:0007669"/>
    <property type="project" value="UniProtKB-UniRule"/>
</dbReference>
<dbReference type="GO" id="GO:0009231">
    <property type="term" value="P:riboflavin biosynthetic process"/>
    <property type="evidence" value="ECO:0007669"/>
    <property type="project" value="InterPro"/>
</dbReference>
<keyword evidence="7 15" id="KW-0548">Nucleotidyltransferase</keyword>
<evidence type="ECO:0000256" key="6">
    <source>
        <dbReference type="ARBA" id="ARBA00022679"/>
    </source>
</evidence>
<evidence type="ECO:0000256" key="2">
    <source>
        <dbReference type="ARBA" id="ARBA00004726"/>
    </source>
</evidence>
<keyword evidence="10 15" id="KW-0274">FAD</keyword>
<evidence type="ECO:0000256" key="4">
    <source>
        <dbReference type="ARBA" id="ARBA00022630"/>
    </source>
</evidence>
<gene>
    <name evidence="17" type="primary">ribF</name>
    <name evidence="17" type="ORF">AVLFYP127_00728</name>
</gene>
<dbReference type="InterPro" id="IPR023468">
    <property type="entry name" value="Riboflavin_kinase"/>
</dbReference>
<comment type="pathway">
    <text evidence="3 15">Cofactor biosynthesis; FMN biosynthesis; FMN from riboflavin (ATP route): step 1/1.</text>
</comment>
<comment type="catalytic activity">
    <reaction evidence="13 15">
        <text>riboflavin + ATP = FMN + ADP + H(+)</text>
        <dbReference type="Rhea" id="RHEA:14357"/>
        <dbReference type="ChEBI" id="CHEBI:15378"/>
        <dbReference type="ChEBI" id="CHEBI:30616"/>
        <dbReference type="ChEBI" id="CHEBI:57986"/>
        <dbReference type="ChEBI" id="CHEBI:58210"/>
        <dbReference type="ChEBI" id="CHEBI:456216"/>
        <dbReference type="EC" id="2.7.1.26"/>
    </reaction>
</comment>
<sequence>MKDNIKIFDLDFNEFDLSPKAVSLGNFDGVHKGHQKLMKENIKISKSKNLTPSVLLFKENTKNILNGEREYLTSLEDKIEILKNLGIECFCLLEFSDKFKDLSPYEFIEEILYKKLNTKYVIVGDNYRFGKMAKGDIKTLKKYEEDFAYKTKVVDFELDEGKIINSTDIRQMVREGKIEKANKDLGHPFKMQGKVIKGAQRGRLLNFPTANLKPSFKYVTAKSGVYFTRVNIDRDFYYALTDIGTNPTFENKKMKIETYIMDFSKDIYGKNISIEFLEYLRPDYKFNSPEELIAQMEKDKKIGRKLIEKYRKE</sequence>
<keyword evidence="5 15" id="KW-0288">FMN</keyword>
<evidence type="ECO:0000256" key="7">
    <source>
        <dbReference type="ARBA" id="ARBA00022695"/>
    </source>
</evidence>
<dbReference type="InterPro" id="IPR015865">
    <property type="entry name" value="Riboflavin_kinase_bac/euk"/>
</dbReference>
<evidence type="ECO:0000256" key="10">
    <source>
        <dbReference type="ARBA" id="ARBA00022827"/>
    </source>
</evidence>
<keyword evidence="4 15" id="KW-0285">Flavoprotein</keyword>
<dbReference type="InterPro" id="IPR023465">
    <property type="entry name" value="Riboflavin_kinase_dom_sf"/>
</dbReference>
<dbReference type="CDD" id="cd02064">
    <property type="entry name" value="FAD_synthetase_N"/>
    <property type="match status" value="1"/>
</dbReference>
<evidence type="ECO:0000256" key="14">
    <source>
        <dbReference type="ARBA" id="ARBA00049494"/>
    </source>
</evidence>
<dbReference type="NCBIfam" id="NF004162">
    <property type="entry name" value="PRK05627.1-5"/>
    <property type="match status" value="1"/>
</dbReference>
<dbReference type="EC" id="2.7.7.2" evidence="15"/>
<organism evidence="17">
    <name type="scientific">Anaerococcus vaginalis</name>
    <dbReference type="NCBI Taxonomy" id="33037"/>
    <lineage>
        <taxon>Bacteria</taxon>
        <taxon>Bacillati</taxon>
        <taxon>Bacillota</taxon>
        <taxon>Tissierellia</taxon>
        <taxon>Tissierellales</taxon>
        <taxon>Peptoniphilaceae</taxon>
        <taxon>Anaerococcus</taxon>
    </lineage>
</organism>
<dbReference type="PANTHER" id="PTHR22749">
    <property type="entry name" value="RIBOFLAVIN KINASE/FMN ADENYLYLTRANSFERASE"/>
    <property type="match status" value="1"/>
</dbReference>
<comment type="catalytic activity">
    <reaction evidence="14 15">
        <text>FMN + ATP + H(+) = FAD + diphosphate</text>
        <dbReference type="Rhea" id="RHEA:17237"/>
        <dbReference type="ChEBI" id="CHEBI:15378"/>
        <dbReference type="ChEBI" id="CHEBI:30616"/>
        <dbReference type="ChEBI" id="CHEBI:33019"/>
        <dbReference type="ChEBI" id="CHEBI:57692"/>
        <dbReference type="ChEBI" id="CHEBI:58210"/>
        <dbReference type="EC" id="2.7.7.2"/>
    </reaction>
</comment>
<evidence type="ECO:0000256" key="11">
    <source>
        <dbReference type="ARBA" id="ARBA00022840"/>
    </source>
</evidence>
<dbReference type="Pfam" id="PF06574">
    <property type="entry name" value="FAD_syn"/>
    <property type="match status" value="1"/>
</dbReference>
<evidence type="ECO:0000256" key="13">
    <source>
        <dbReference type="ARBA" id="ARBA00047880"/>
    </source>
</evidence>
<feature type="domain" description="Riboflavin kinase" evidence="16">
    <location>
        <begin position="184"/>
        <end position="308"/>
    </location>
</feature>
<dbReference type="FunFam" id="2.40.30.30:FF:000003">
    <property type="entry name" value="Riboflavin biosynthesis protein"/>
    <property type="match status" value="1"/>
</dbReference>
<dbReference type="Gene3D" id="3.40.50.620">
    <property type="entry name" value="HUPs"/>
    <property type="match status" value="1"/>
</dbReference>
<evidence type="ECO:0000256" key="5">
    <source>
        <dbReference type="ARBA" id="ARBA00022643"/>
    </source>
</evidence>
<dbReference type="GO" id="GO:0003919">
    <property type="term" value="F:FMN adenylyltransferase activity"/>
    <property type="evidence" value="ECO:0007669"/>
    <property type="project" value="UniProtKB-UniRule"/>
</dbReference>
<evidence type="ECO:0000256" key="3">
    <source>
        <dbReference type="ARBA" id="ARBA00005201"/>
    </source>
</evidence>
<keyword evidence="12" id="KW-0511">Multifunctional enzyme</keyword>
<dbReference type="GO" id="GO:0006747">
    <property type="term" value="P:FAD biosynthetic process"/>
    <property type="evidence" value="ECO:0007669"/>
    <property type="project" value="UniProtKB-UniRule"/>
</dbReference>
<dbReference type="InterPro" id="IPR002606">
    <property type="entry name" value="Riboflavin_kinase_bac"/>
</dbReference>
<proteinExistence type="inferred from homology"/>
<evidence type="ECO:0000256" key="8">
    <source>
        <dbReference type="ARBA" id="ARBA00022741"/>
    </source>
</evidence>
<evidence type="ECO:0000259" key="16">
    <source>
        <dbReference type="SMART" id="SM00904"/>
    </source>
</evidence>
<comment type="function">
    <text evidence="1">Catalyzes the phosphorylation of riboflavin to FMN followed by the adenylation of FMN to FAD.</text>
</comment>
<dbReference type="RefSeq" id="WP_156329221.1">
    <property type="nucleotide sequence ID" value="NZ_CACRSW010000027.1"/>
</dbReference>
<evidence type="ECO:0000256" key="12">
    <source>
        <dbReference type="ARBA" id="ARBA00023268"/>
    </source>
</evidence>
<reference evidence="17" key="1">
    <citation type="submission" date="2019-11" db="EMBL/GenBank/DDBJ databases">
        <authorList>
            <person name="Feng L."/>
        </authorList>
    </citation>
    <scope>NUCLEOTIDE SEQUENCE</scope>
    <source>
        <strain evidence="17">AvaginalisLFYP127</strain>
    </source>
</reference>
<keyword evidence="9 15" id="KW-0418">Kinase</keyword>
<dbReference type="PANTHER" id="PTHR22749:SF6">
    <property type="entry name" value="RIBOFLAVIN KINASE"/>
    <property type="match status" value="1"/>
</dbReference>
<dbReference type="SMART" id="SM00904">
    <property type="entry name" value="Flavokinase"/>
    <property type="match status" value="1"/>
</dbReference>
<accession>A0A6N2TR43</accession>
<dbReference type="UniPathway" id="UPA00277">
    <property type="reaction ID" value="UER00407"/>
</dbReference>
<dbReference type="GO" id="GO:0008531">
    <property type="term" value="F:riboflavin kinase activity"/>
    <property type="evidence" value="ECO:0007669"/>
    <property type="project" value="UniProtKB-UniRule"/>
</dbReference>
<dbReference type="UniPathway" id="UPA00276">
    <property type="reaction ID" value="UER00406"/>
</dbReference>
<dbReference type="Pfam" id="PF01687">
    <property type="entry name" value="Flavokinase"/>
    <property type="match status" value="1"/>
</dbReference>
<dbReference type="PIRSF" id="PIRSF004491">
    <property type="entry name" value="FAD_Synth"/>
    <property type="match status" value="1"/>
</dbReference>
<keyword evidence="6 15" id="KW-0808">Transferase</keyword>
<keyword evidence="8 15" id="KW-0547">Nucleotide-binding</keyword>
<dbReference type="InterPro" id="IPR014729">
    <property type="entry name" value="Rossmann-like_a/b/a_fold"/>
</dbReference>
<protein>
    <recommendedName>
        <fullName evidence="15">Riboflavin biosynthesis protein</fullName>
    </recommendedName>
    <domain>
        <recommendedName>
            <fullName evidence="15">Riboflavin kinase</fullName>
            <ecNumber evidence="15">2.7.1.26</ecNumber>
        </recommendedName>
        <alternativeName>
            <fullName evidence="15">Flavokinase</fullName>
        </alternativeName>
    </domain>
    <domain>
        <recommendedName>
            <fullName evidence="15">FMN adenylyltransferase</fullName>
            <ecNumber evidence="15">2.7.7.2</ecNumber>
        </recommendedName>
        <alternativeName>
            <fullName evidence="15">FAD pyrophosphorylase</fullName>
        </alternativeName>
        <alternativeName>
            <fullName evidence="15">FAD synthase</fullName>
        </alternativeName>
    </domain>
</protein>
<evidence type="ECO:0000256" key="1">
    <source>
        <dbReference type="ARBA" id="ARBA00002121"/>
    </source>
</evidence>
<dbReference type="InterPro" id="IPR015864">
    <property type="entry name" value="FAD_synthase"/>
</dbReference>
<dbReference type="FunFam" id="3.40.50.620:FF:000021">
    <property type="entry name" value="Riboflavin biosynthesis protein"/>
    <property type="match status" value="1"/>
</dbReference>
<evidence type="ECO:0000256" key="15">
    <source>
        <dbReference type="PIRNR" id="PIRNR004491"/>
    </source>
</evidence>
<dbReference type="EC" id="2.7.1.26" evidence="15"/>
<dbReference type="SUPFAM" id="SSF52374">
    <property type="entry name" value="Nucleotidylyl transferase"/>
    <property type="match status" value="1"/>
</dbReference>
<comment type="pathway">
    <text evidence="2 15">Cofactor biosynthesis; FAD biosynthesis; FAD from FMN: step 1/1.</text>
</comment>
<keyword evidence="11 15" id="KW-0067">ATP-binding</keyword>
<dbReference type="SUPFAM" id="SSF82114">
    <property type="entry name" value="Riboflavin kinase-like"/>
    <property type="match status" value="1"/>
</dbReference>
<dbReference type="AlphaFoldDB" id="A0A6N2TR43"/>
<evidence type="ECO:0000313" key="17">
    <source>
        <dbReference type="EMBL" id="VYT07182.1"/>
    </source>
</evidence>
<dbReference type="Gene3D" id="2.40.30.30">
    <property type="entry name" value="Riboflavin kinase-like"/>
    <property type="match status" value="1"/>
</dbReference>
<dbReference type="NCBIfam" id="TIGR00083">
    <property type="entry name" value="ribF"/>
    <property type="match status" value="1"/>
</dbReference>